<feature type="transmembrane region" description="Helical" evidence="1">
    <location>
        <begin position="354"/>
        <end position="376"/>
    </location>
</feature>
<evidence type="ECO:0000313" key="2">
    <source>
        <dbReference type="EMBL" id="MCB2376764.1"/>
    </source>
</evidence>
<evidence type="ECO:0000256" key="1">
    <source>
        <dbReference type="SAM" id="Phobius"/>
    </source>
</evidence>
<comment type="caution">
    <text evidence="2">The sequence shown here is derived from an EMBL/GenBank/DDBJ whole genome shotgun (WGS) entry which is preliminary data.</text>
</comment>
<dbReference type="EMBL" id="JAJADQ010000002">
    <property type="protein sequence ID" value="MCB2376764.1"/>
    <property type="molecule type" value="Genomic_DNA"/>
</dbReference>
<sequence length="414" mass="45290">MLNSLLLAWLVRWGGQQYRTASFGRWLLPLLGLKLVACGVASYLLSEDAAYYQRWGLQLTGQLWDLPGKWLLTLAGDYFWHGGQSLEFHGYSNSFFLIKLLSVLNLASLGSLLLNGLYLSLFCFVGGWELAVAVVRVFPLTPPGAPVVAFLLWPTVVYWTAGLTKECLLVGSGAWLLALALRWLYGAETPRFTTVAGAVLLAVLQFKMRFFFAAPLFAALAGLAVVRVGQQLGVGRQRWVQVVLFAATLTLGGWVGSEISPVFRLNKFTNQLIRIYSDLQAGTQNRPHIEYENLAPTLESVLRNAPKAIASALVRPMPWEHPAPLYVGAGLENLLLLAVLGTAALALGRRQPGLLPFALVVALGFYCLALAALLGLSTPNLGTLNRYRSALLPYLLLLALQNEVAASWLRRLGL</sequence>
<protein>
    <recommendedName>
        <fullName evidence="4">Glycosyltransferase RgtA/B/C/D-like domain-containing protein</fullName>
    </recommendedName>
</protein>
<feature type="transmembrane region" description="Helical" evidence="1">
    <location>
        <begin position="168"/>
        <end position="186"/>
    </location>
</feature>
<accession>A0ABS8ACK3</accession>
<feature type="transmembrane region" description="Helical" evidence="1">
    <location>
        <begin position="325"/>
        <end position="347"/>
    </location>
</feature>
<organism evidence="2 3">
    <name type="scientific">Hymenobacter nitidus</name>
    <dbReference type="NCBI Taxonomy" id="2880929"/>
    <lineage>
        <taxon>Bacteria</taxon>
        <taxon>Pseudomonadati</taxon>
        <taxon>Bacteroidota</taxon>
        <taxon>Cytophagia</taxon>
        <taxon>Cytophagales</taxon>
        <taxon>Hymenobacteraceae</taxon>
        <taxon>Hymenobacter</taxon>
    </lineage>
</organism>
<dbReference type="Proteomes" id="UP001165297">
    <property type="component" value="Unassembled WGS sequence"/>
</dbReference>
<proteinExistence type="predicted"/>
<dbReference type="RefSeq" id="WP_226183015.1">
    <property type="nucleotide sequence ID" value="NZ_JAJADQ010000002.1"/>
</dbReference>
<keyword evidence="1" id="KW-0472">Membrane</keyword>
<evidence type="ECO:0008006" key="4">
    <source>
        <dbReference type="Google" id="ProtNLM"/>
    </source>
</evidence>
<gene>
    <name evidence="2" type="ORF">LGH70_04185</name>
</gene>
<keyword evidence="3" id="KW-1185">Reference proteome</keyword>
<reference evidence="2" key="1">
    <citation type="submission" date="2021-10" db="EMBL/GenBank/DDBJ databases">
        <authorList>
            <person name="Dean J.D."/>
            <person name="Kim M.K."/>
            <person name="Newey C.N."/>
            <person name="Stoker T.S."/>
            <person name="Thompson D.W."/>
            <person name="Grose J.H."/>
        </authorList>
    </citation>
    <scope>NUCLEOTIDE SEQUENCE</scope>
    <source>
        <strain evidence="2">BT635</strain>
    </source>
</reference>
<name>A0ABS8ACK3_9BACT</name>
<feature type="transmembrane region" description="Helical" evidence="1">
    <location>
        <begin position="238"/>
        <end position="256"/>
    </location>
</feature>
<feature type="transmembrane region" description="Helical" evidence="1">
    <location>
        <begin position="26"/>
        <end position="45"/>
    </location>
</feature>
<feature type="transmembrane region" description="Helical" evidence="1">
    <location>
        <begin position="144"/>
        <end position="161"/>
    </location>
</feature>
<feature type="transmembrane region" description="Helical" evidence="1">
    <location>
        <begin position="206"/>
        <end position="226"/>
    </location>
</feature>
<keyword evidence="1" id="KW-0812">Transmembrane</keyword>
<evidence type="ECO:0000313" key="3">
    <source>
        <dbReference type="Proteomes" id="UP001165297"/>
    </source>
</evidence>
<keyword evidence="1" id="KW-1133">Transmembrane helix</keyword>